<keyword evidence="4 9" id="KW-0418">Kinase</keyword>
<dbReference type="InterPro" id="IPR027417">
    <property type="entry name" value="P-loop_NTPase"/>
</dbReference>
<keyword evidence="3" id="KW-0547">Nucleotide-binding</keyword>
<evidence type="ECO:0000313" key="10">
    <source>
        <dbReference type="Proteomes" id="UP000241118"/>
    </source>
</evidence>
<dbReference type="CDD" id="cd02020">
    <property type="entry name" value="CMPK"/>
    <property type="match status" value="1"/>
</dbReference>
<evidence type="ECO:0000256" key="5">
    <source>
        <dbReference type="ARBA" id="ARBA00022840"/>
    </source>
</evidence>
<dbReference type="GO" id="GO:0036431">
    <property type="term" value="F:dCMP kinase activity"/>
    <property type="evidence" value="ECO:0007669"/>
    <property type="project" value="InterPro"/>
</dbReference>
<comment type="caution">
    <text evidence="9">The sequence shown here is derived from an EMBL/GenBank/DDBJ whole genome shotgun (WGS) entry which is preliminary data.</text>
</comment>
<evidence type="ECO:0000256" key="3">
    <source>
        <dbReference type="ARBA" id="ARBA00022741"/>
    </source>
</evidence>
<evidence type="ECO:0000256" key="1">
    <source>
        <dbReference type="ARBA" id="ARBA00012906"/>
    </source>
</evidence>
<feature type="domain" description="Cytidylate kinase" evidence="8">
    <location>
        <begin position="25"/>
        <end position="154"/>
    </location>
</feature>
<dbReference type="Gene3D" id="3.40.50.300">
    <property type="entry name" value="P-loop containing nucleotide triphosphate hydrolases"/>
    <property type="match status" value="1"/>
</dbReference>
<comment type="catalytic activity">
    <reaction evidence="6">
        <text>dCMP + ATP = dCDP + ADP</text>
        <dbReference type="Rhea" id="RHEA:25094"/>
        <dbReference type="ChEBI" id="CHEBI:30616"/>
        <dbReference type="ChEBI" id="CHEBI:57566"/>
        <dbReference type="ChEBI" id="CHEBI:58593"/>
        <dbReference type="ChEBI" id="CHEBI:456216"/>
        <dbReference type="EC" id="2.7.4.25"/>
    </reaction>
</comment>
<protein>
    <recommendedName>
        <fullName evidence="1">(d)CMP kinase</fullName>
        <ecNumber evidence="1">2.7.4.25</ecNumber>
    </recommendedName>
</protein>
<proteinExistence type="predicted"/>
<gene>
    <name evidence="9" type="ORF">B0I31_105491</name>
</gene>
<keyword evidence="10" id="KW-1185">Reference proteome</keyword>
<dbReference type="AlphaFoldDB" id="A0A2P8IAN8"/>
<dbReference type="InterPro" id="IPR011994">
    <property type="entry name" value="Cytidylate_kinase_dom"/>
</dbReference>
<dbReference type="SUPFAM" id="SSF52540">
    <property type="entry name" value="P-loop containing nucleoside triphosphate hydrolases"/>
    <property type="match status" value="1"/>
</dbReference>
<evidence type="ECO:0000256" key="2">
    <source>
        <dbReference type="ARBA" id="ARBA00022679"/>
    </source>
</evidence>
<keyword evidence="5" id="KW-0067">ATP-binding</keyword>
<dbReference type="Proteomes" id="UP000241118">
    <property type="component" value="Unassembled WGS sequence"/>
</dbReference>
<dbReference type="GO" id="GO:0036430">
    <property type="term" value="F:CMP kinase activity"/>
    <property type="evidence" value="ECO:0007669"/>
    <property type="project" value="RHEA"/>
</dbReference>
<dbReference type="EC" id="2.7.4.25" evidence="1"/>
<dbReference type="Pfam" id="PF02224">
    <property type="entry name" value="Cytidylate_kin"/>
    <property type="match status" value="1"/>
</dbReference>
<dbReference type="GO" id="GO:0005524">
    <property type="term" value="F:ATP binding"/>
    <property type="evidence" value="ECO:0007669"/>
    <property type="project" value="UniProtKB-KW"/>
</dbReference>
<comment type="catalytic activity">
    <reaction evidence="7">
        <text>CMP + ATP = CDP + ADP</text>
        <dbReference type="Rhea" id="RHEA:11600"/>
        <dbReference type="ChEBI" id="CHEBI:30616"/>
        <dbReference type="ChEBI" id="CHEBI:58069"/>
        <dbReference type="ChEBI" id="CHEBI:60377"/>
        <dbReference type="ChEBI" id="CHEBI:456216"/>
        <dbReference type="EC" id="2.7.4.25"/>
    </reaction>
</comment>
<sequence length="162" mass="17690">MVSLCEELIESSRTAGLLEVDRHDAGDLRSRAVNVAVSAVAKFPELRRRVTELVRVWAGAQGRCVVEGRDIGTVVFPAAPVKFYLTATPEARAARRVVQERAGSYEDVLRDVMRRDEADMSRTASPLVPADDAVVIDTTDLAVTQVVDLMASLCRRRGVAIP</sequence>
<reference evidence="9 10" key="1">
    <citation type="submission" date="2018-03" db="EMBL/GenBank/DDBJ databases">
        <title>Genomic Encyclopedia of Type Strains, Phase III (KMG-III): the genomes of soil and plant-associated and newly described type strains.</title>
        <authorList>
            <person name="Whitman W."/>
        </authorList>
    </citation>
    <scope>NUCLEOTIDE SEQUENCE [LARGE SCALE GENOMIC DNA]</scope>
    <source>
        <strain evidence="9 10">CGMCC 4.7097</strain>
    </source>
</reference>
<evidence type="ECO:0000313" key="9">
    <source>
        <dbReference type="EMBL" id="PSL55525.1"/>
    </source>
</evidence>
<dbReference type="EMBL" id="PYAX01000005">
    <property type="protein sequence ID" value="PSL55525.1"/>
    <property type="molecule type" value="Genomic_DNA"/>
</dbReference>
<evidence type="ECO:0000256" key="4">
    <source>
        <dbReference type="ARBA" id="ARBA00022777"/>
    </source>
</evidence>
<evidence type="ECO:0000256" key="7">
    <source>
        <dbReference type="ARBA" id="ARBA00048478"/>
    </source>
</evidence>
<accession>A0A2P8IAN8</accession>
<name>A0A2P8IAN8_SACCR</name>
<keyword evidence="2" id="KW-0808">Transferase</keyword>
<evidence type="ECO:0000259" key="8">
    <source>
        <dbReference type="Pfam" id="PF02224"/>
    </source>
</evidence>
<organism evidence="9 10">
    <name type="scientific">Saccharothrix carnea</name>
    <dbReference type="NCBI Taxonomy" id="1280637"/>
    <lineage>
        <taxon>Bacteria</taxon>
        <taxon>Bacillati</taxon>
        <taxon>Actinomycetota</taxon>
        <taxon>Actinomycetes</taxon>
        <taxon>Pseudonocardiales</taxon>
        <taxon>Pseudonocardiaceae</taxon>
        <taxon>Saccharothrix</taxon>
    </lineage>
</organism>
<evidence type="ECO:0000256" key="6">
    <source>
        <dbReference type="ARBA" id="ARBA00047615"/>
    </source>
</evidence>